<evidence type="ECO:0000313" key="2">
    <source>
        <dbReference type="EMBL" id="KAF2717960.1"/>
    </source>
</evidence>
<evidence type="ECO:0000256" key="1">
    <source>
        <dbReference type="ARBA" id="ARBA00023002"/>
    </source>
</evidence>
<protein>
    <submittedName>
        <fullName evidence="2">NAD(P)-binding protein</fullName>
    </submittedName>
</protein>
<sequence length="336" mass="36752">MPATSDILQFLRGQIFQTPTLPKVTFVGKTVIVTGGNSGLGFECAKQLIHLNVSTLILGCRSVSKGEAAKEKIVQETGGGDTSVEVWKVDMANYASVKLFSERVSKKLDRLDAIVVNAGISTNEYQVAEDLEQTLTVNVVSAFLLSFLCLPLLKHTTAQYGSPTHLTFTGSLVHCFADQKQIQHPPLGQVFRTLSDKDQADMGARYFLSKLILLLCIQEMAKHIPKTEKSGSPSVIVNCPNPGWCKTELFRQDDGGVFARNLLKLIGRTSEIGARTLTSAIAAGEETHGRYLSECQTKPSSVWVRSQEGQEAQKRMWIELLDTLDRVSPGVGNILV</sequence>
<dbReference type="PANTHER" id="PTHR43157:SF31">
    <property type="entry name" value="PHOSPHATIDYLINOSITOL-GLYCAN BIOSYNTHESIS CLASS F PROTEIN"/>
    <property type="match status" value="1"/>
</dbReference>
<dbReference type="InterPro" id="IPR002347">
    <property type="entry name" value="SDR_fam"/>
</dbReference>
<dbReference type="PRINTS" id="PR00081">
    <property type="entry name" value="GDHRDH"/>
</dbReference>
<dbReference type="AlphaFoldDB" id="A0A9P4UMH5"/>
<dbReference type="GO" id="GO:0016491">
    <property type="term" value="F:oxidoreductase activity"/>
    <property type="evidence" value="ECO:0007669"/>
    <property type="project" value="UniProtKB-KW"/>
</dbReference>
<dbReference type="PANTHER" id="PTHR43157">
    <property type="entry name" value="PHOSPHATIDYLINOSITOL-GLYCAN BIOSYNTHESIS CLASS F PROTEIN-RELATED"/>
    <property type="match status" value="1"/>
</dbReference>
<accession>A0A9P4UMH5</accession>
<keyword evidence="1" id="KW-0560">Oxidoreductase</keyword>
<dbReference type="Proteomes" id="UP000799441">
    <property type="component" value="Unassembled WGS sequence"/>
</dbReference>
<comment type="caution">
    <text evidence="2">The sequence shown here is derived from an EMBL/GenBank/DDBJ whole genome shotgun (WGS) entry which is preliminary data.</text>
</comment>
<dbReference type="SUPFAM" id="SSF51735">
    <property type="entry name" value="NAD(P)-binding Rossmann-fold domains"/>
    <property type="match status" value="1"/>
</dbReference>
<dbReference type="Gene3D" id="3.40.50.720">
    <property type="entry name" value="NAD(P)-binding Rossmann-like Domain"/>
    <property type="match status" value="1"/>
</dbReference>
<reference evidence="2" key="1">
    <citation type="journal article" date="2020" name="Stud. Mycol.">
        <title>101 Dothideomycetes genomes: a test case for predicting lifestyles and emergence of pathogens.</title>
        <authorList>
            <person name="Haridas S."/>
            <person name="Albert R."/>
            <person name="Binder M."/>
            <person name="Bloem J."/>
            <person name="Labutti K."/>
            <person name="Salamov A."/>
            <person name="Andreopoulos B."/>
            <person name="Baker S."/>
            <person name="Barry K."/>
            <person name="Bills G."/>
            <person name="Bluhm B."/>
            <person name="Cannon C."/>
            <person name="Castanera R."/>
            <person name="Culley D."/>
            <person name="Daum C."/>
            <person name="Ezra D."/>
            <person name="Gonzalez J."/>
            <person name="Henrissat B."/>
            <person name="Kuo A."/>
            <person name="Liang C."/>
            <person name="Lipzen A."/>
            <person name="Lutzoni F."/>
            <person name="Magnuson J."/>
            <person name="Mondo S."/>
            <person name="Nolan M."/>
            <person name="Ohm R."/>
            <person name="Pangilinan J."/>
            <person name="Park H.-J."/>
            <person name="Ramirez L."/>
            <person name="Alfaro M."/>
            <person name="Sun H."/>
            <person name="Tritt A."/>
            <person name="Yoshinaga Y."/>
            <person name="Zwiers L.-H."/>
            <person name="Turgeon B."/>
            <person name="Goodwin S."/>
            <person name="Spatafora J."/>
            <person name="Crous P."/>
            <person name="Grigoriev I."/>
        </authorList>
    </citation>
    <scope>NUCLEOTIDE SEQUENCE</scope>
    <source>
        <strain evidence="2">CBS 116435</strain>
    </source>
</reference>
<dbReference type="EMBL" id="MU003833">
    <property type="protein sequence ID" value="KAF2717960.1"/>
    <property type="molecule type" value="Genomic_DNA"/>
</dbReference>
<keyword evidence="3" id="KW-1185">Reference proteome</keyword>
<evidence type="ECO:0000313" key="3">
    <source>
        <dbReference type="Proteomes" id="UP000799441"/>
    </source>
</evidence>
<gene>
    <name evidence="2" type="ORF">K431DRAFT_275830</name>
</gene>
<dbReference type="OrthoDB" id="542013at2759"/>
<dbReference type="Pfam" id="PF00106">
    <property type="entry name" value="adh_short"/>
    <property type="match status" value="1"/>
</dbReference>
<proteinExistence type="predicted"/>
<organism evidence="2 3">
    <name type="scientific">Polychaeton citri CBS 116435</name>
    <dbReference type="NCBI Taxonomy" id="1314669"/>
    <lineage>
        <taxon>Eukaryota</taxon>
        <taxon>Fungi</taxon>
        <taxon>Dikarya</taxon>
        <taxon>Ascomycota</taxon>
        <taxon>Pezizomycotina</taxon>
        <taxon>Dothideomycetes</taxon>
        <taxon>Dothideomycetidae</taxon>
        <taxon>Capnodiales</taxon>
        <taxon>Capnodiaceae</taxon>
        <taxon>Polychaeton</taxon>
    </lineage>
</organism>
<dbReference type="InterPro" id="IPR036291">
    <property type="entry name" value="NAD(P)-bd_dom_sf"/>
</dbReference>
<name>A0A9P4UMH5_9PEZI</name>